<dbReference type="Proteomes" id="UP000656077">
    <property type="component" value="Unassembled WGS sequence"/>
</dbReference>
<keyword evidence="2" id="KW-0560">Oxidoreductase</keyword>
<organism evidence="3 5">
    <name type="scientific">Clostridium chromiireducens</name>
    <dbReference type="NCBI Taxonomy" id="225345"/>
    <lineage>
        <taxon>Bacteria</taxon>
        <taxon>Bacillati</taxon>
        <taxon>Bacillota</taxon>
        <taxon>Clostridia</taxon>
        <taxon>Eubacteriales</taxon>
        <taxon>Clostridiaceae</taxon>
        <taxon>Clostridium</taxon>
    </lineage>
</organism>
<dbReference type="Pfam" id="PF03992">
    <property type="entry name" value="ABM"/>
    <property type="match status" value="1"/>
</dbReference>
<dbReference type="Proteomes" id="UP000265930">
    <property type="component" value="Unassembled WGS sequence"/>
</dbReference>
<dbReference type="Gene3D" id="3.30.70.100">
    <property type="match status" value="1"/>
</dbReference>
<evidence type="ECO:0000313" key="5">
    <source>
        <dbReference type="Proteomes" id="UP000191056"/>
    </source>
</evidence>
<evidence type="ECO:0000313" key="6">
    <source>
        <dbReference type="Proteomes" id="UP000265930"/>
    </source>
</evidence>
<accession>A0A1V4IMP0</accession>
<reference evidence="2" key="3">
    <citation type="submission" date="2019-12" db="EMBL/GenBank/DDBJ databases">
        <title>Microbes associate with the intestines of laboratory mice.</title>
        <authorList>
            <person name="Navarre W."/>
            <person name="Wong E."/>
        </authorList>
    </citation>
    <scope>NUCLEOTIDE SEQUENCE</scope>
    <source>
        <strain evidence="2">NM79_F5</strain>
    </source>
</reference>
<dbReference type="PANTHER" id="PTHR33336:SF3">
    <property type="entry name" value="ABM DOMAIN-CONTAINING PROTEIN"/>
    <property type="match status" value="1"/>
</dbReference>
<comment type="caution">
    <text evidence="3">The sequence shown here is derived from an EMBL/GenBank/DDBJ whole genome shotgun (WGS) entry which is preliminary data.</text>
</comment>
<evidence type="ECO:0000313" key="4">
    <source>
        <dbReference type="EMBL" id="RII33486.1"/>
    </source>
</evidence>
<dbReference type="PROSITE" id="PS51725">
    <property type="entry name" value="ABM"/>
    <property type="match status" value="1"/>
</dbReference>
<protein>
    <submittedName>
        <fullName evidence="2">Antibiotic biosynthesis monooxygenase</fullName>
    </submittedName>
    <submittedName>
        <fullName evidence="3">Autoinducer 2-degrading protein LsrG</fullName>
    </submittedName>
</protein>
<dbReference type="STRING" id="225345.CLCHR_26580"/>
<dbReference type="Proteomes" id="UP000191056">
    <property type="component" value="Unassembled WGS sequence"/>
</dbReference>
<gene>
    <name evidence="3" type="primary">lsrG</name>
    <name evidence="3" type="ORF">CLCHR_26580</name>
    <name evidence="4" type="ORF">D2A34_17260</name>
    <name evidence="2" type="ORF">GKZ28_16945</name>
</gene>
<dbReference type="RefSeq" id="WP_079440296.1">
    <property type="nucleotide sequence ID" value="NZ_MZGT01000033.1"/>
</dbReference>
<dbReference type="AlphaFoldDB" id="A0A1V4IMP0"/>
<reference evidence="3 5" key="1">
    <citation type="submission" date="2017-03" db="EMBL/GenBank/DDBJ databases">
        <title>Genome sequence of Clostridium chromiireducens DSM 23318.</title>
        <authorList>
            <person name="Poehlein A."/>
            <person name="Daniel R."/>
        </authorList>
    </citation>
    <scope>NUCLEOTIDE SEQUENCE [LARGE SCALE GENOMIC DNA]</scope>
    <source>
        <strain evidence="3 5">DSM 23318</strain>
    </source>
</reference>
<feature type="domain" description="ABM" evidence="1">
    <location>
        <begin position="2"/>
        <end position="92"/>
    </location>
</feature>
<reference evidence="4 6" key="2">
    <citation type="submission" date="2018-08" db="EMBL/GenBank/DDBJ databases">
        <title>Genome of Clostridium chromiireducens C1, DSM12136.</title>
        <authorList>
            <person name="Xing M."/>
            <person name="Wei Y."/>
            <person name="Ang E.L."/>
            <person name="Zhao H."/>
            <person name="Zhang Y."/>
        </authorList>
    </citation>
    <scope>NUCLEOTIDE SEQUENCE [LARGE SCALE GENOMIC DNA]</scope>
    <source>
        <strain evidence="4 6">C1</strain>
    </source>
</reference>
<dbReference type="EMBL" id="MZGT01000033">
    <property type="protein sequence ID" value="OPJ61153.1"/>
    <property type="molecule type" value="Genomic_DNA"/>
</dbReference>
<dbReference type="SUPFAM" id="SSF54909">
    <property type="entry name" value="Dimeric alpha+beta barrel"/>
    <property type="match status" value="1"/>
</dbReference>
<dbReference type="EMBL" id="WSRQ01000030">
    <property type="protein sequence ID" value="MVX65381.1"/>
    <property type="molecule type" value="Genomic_DNA"/>
</dbReference>
<dbReference type="InterPro" id="IPR011008">
    <property type="entry name" value="Dimeric_a/b-barrel"/>
</dbReference>
<evidence type="ECO:0000259" key="1">
    <source>
        <dbReference type="PROSITE" id="PS51725"/>
    </source>
</evidence>
<sequence>MIVKSVTLYLKTEYIKEFIEATKENQNNSLKEKGIICFDFFQCKDDPTKFLLYEGYKSEEDINEHVKTEHFKKWINTVEQWFLSPRDKATYIPVSQIEEDLR</sequence>
<dbReference type="InterPro" id="IPR007138">
    <property type="entry name" value="ABM_dom"/>
</dbReference>
<keyword evidence="5" id="KW-1185">Reference proteome</keyword>
<dbReference type="OrthoDB" id="9812754at2"/>
<dbReference type="EMBL" id="QXDJ01000004">
    <property type="protein sequence ID" value="RII33486.1"/>
    <property type="molecule type" value="Genomic_DNA"/>
</dbReference>
<dbReference type="GO" id="GO:0004497">
    <property type="term" value="F:monooxygenase activity"/>
    <property type="evidence" value="ECO:0007669"/>
    <property type="project" value="UniProtKB-KW"/>
</dbReference>
<keyword evidence="2" id="KW-0503">Monooxygenase</keyword>
<dbReference type="PANTHER" id="PTHR33336">
    <property type="entry name" value="QUINOL MONOOXYGENASE YGIN-RELATED"/>
    <property type="match status" value="1"/>
</dbReference>
<proteinExistence type="predicted"/>
<name>A0A1V4IMP0_9CLOT</name>
<dbReference type="InterPro" id="IPR050744">
    <property type="entry name" value="AI-2_Isomerase_LsrG"/>
</dbReference>
<evidence type="ECO:0000313" key="3">
    <source>
        <dbReference type="EMBL" id="OPJ61153.1"/>
    </source>
</evidence>
<evidence type="ECO:0000313" key="2">
    <source>
        <dbReference type="EMBL" id="MVX65381.1"/>
    </source>
</evidence>